<dbReference type="EMBL" id="PXYK01000017">
    <property type="protein sequence ID" value="PSJ57559.1"/>
    <property type="molecule type" value="Genomic_DNA"/>
</dbReference>
<sequence length="201" mass="21284">MARPESISDEDLLSRLAPVFRARGYEGASLAELSEASGLAKAALYHRFPDGKLAMARAVLAAAERQMAADALAPAPPRASPAERLHAMADGLLRFYDGGRRTCLVDVFSVAGTPDAVRANVRSGAARWIAGIADLLVEAGIDPAEARRRGEDAVIRIEGALVLSRALNDTAPFERVAKTFAADLLRPAAAVHPSKKETSDD</sequence>
<dbReference type="Proteomes" id="UP000241229">
    <property type="component" value="Unassembled WGS sequence"/>
</dbReference>
<keyword evidence="1" id="KW-0805">Transcription regulation</keyword>
<keyword evidence="3" id="KW-0804">Transcription</keyword>
<evidence type="ECO:0000256" key="2">
    <source>
        <dbReference type="ARBA" id="ARBA00023125"/>
    </source>
</evidence>
<keyword evidence="2 4" id="KW-0238">DNA-binding</keyword>
<comment type="caution">
    <text evidence="6">The sequence shown here is derived from an EMBL/GenBank/DDBJ whole genome shotgun (WGS) entry which is preliminary data.</text>
</comment>
<evidence type="ECO:0000313" key="7">
    <source>
        <dbReference type="Proteomes" id="UP000241229"/>
    </source>
</evidence>
<dbReference type="InterPro" id="IPR009057">
    <property type="entry name" value="Homeodomain-like_sf"/>
</dbReference>
<name>A0A2P7S558_9HYPH</name>
<dbReference type="InterPro" id="IPR036271">
    <property type="entry name" value="Tet_transcr_reg_TetR-rel_C_sf"/>
</dbReference>
<dbReference type="InterPro" id="IPR054156">
    <property type="entry name" value="YxaF_TetR_C"/>
</dbReference>
<proteinExistence type="predicted"/>
<evidence type="ECO:0000313" key="6">
    <source>
        <dbReference type="EMBL" id="PSJ57559.1"/>
    </source>
</evidence>
<dbReference type="Gene3D" id="1.10.357.10">
    <property type="entry name" value="Tetracycline Repressor, domain 2"/>
    <property type="match status" value="1"/>
</dbReference>
<dbReference type="AlphaFoldDB" id="A0A2P7S558"/>
<dbReference type="RefSeq" id="WP_106773623.1">
    <property type="nucleotide sequence ID" value="NZ_PXYK01000017.1"/>
</dbReference>
<evidence type="ECO:0000256" key="4">
    <source>
        <dbReference type="PROSITE-ProRule" id="PRU00335"/>
    </source>
</evidence>
<keyword evidence="7" id="KW-1185">Reference proteome</keyword>
<dbReference type="PROSITE" id="PS50977">
    <property type="entry name" value="HTH_TETR_2"/>
    <property type="match status" value="1"/>
</dbReference>
<organism evidence="6 7">
    <name type="scientific">Kumtagia ephedrae</name>
    <dbReference type="NCBI Taxonomy" id="2116701"/>
    <lineage>
        <taxon>Bacteria</taxon>
        <taxon>Pseudomonadati</taxon>
        <taxon>Pseudomonadota</taxon>
        <taxon>Alphaproteobacteria</taxon>
        <taxon>Hyphomicrobiales</taxon>
        <taxon>Phyllobacteriaceae</taxon>
        <taxon>Kumtagia</taxon>
    </lineage>
</organism>
<gene>
    <name evidence="6" type="ORF">C7I84_18145</name>
</gene>
<evidence type="ECO:0000259" key="5">
    <source>
        <dbReference type="PROSITE" id="PS50977"/>
    </source>
</evidence>
<dbReference type="OrthoDB" id="9811084at2"/>
<feature type="domain" description="HTH tetR-type" evidence="5">
    <location>
        <begin position="6"/>
        <end position="66"/>
    </location>
</feature>
<evidence type="ECO:0000256" key="3">
    <source>
        <dbReference type="ARBA" id="ARBA00023163"/>
    </source>
</evidence>
<dbReference type="PANTHER" id="PTHR47506:SF7">
    <property type="entry name" value="TRANSCRIPTIONAL REGULATORY PROTEIN"/>
    <property type="match status" value="1"/>
</dbReference>
<dbReference type="Pfam" id="PF00440">
    <property type="entry name" value="TetR_N"/>
    <property type="match status" value="1"/>
</dbReference>
<dbReference type="Pfam" id="PF21993">
    <property type="entry name" value="TetR_C_13_2"/>
    <property type="match status" value="1"/>
</dbReference>
<dbReference type="GO" id="GO:0003677">
    <property type="term" value="F:DNA binding"/>
    <property type="evidence" value="ECO:0007669"/>
    <property type="project" value="UniProtKB-UniRule"/>
</dbReference>
<dbReference type="SUPFAM" id="SSF46689">
    <property type="entry name" value="Homeodomain-like"/>
    <property type="match status" value="1"/>
</dbReference>
<dbReference type="PANTHER" id="PTHR47506">
    <property type="entry name" value="TRANSCRIPTIONAL REGULATORY PROTEIN"/>
    <property type="match status" value="1"/>
</dbReference>
<reference evidence="6 7" key="1">
    <citation type="submission" date="2018-03" db="EMBL/GenBank/DDBJ databases">
        <title>The draft genome of Mesorhizobium sp. 6GN-30.</title>
        <authorList>
            <person name="Liu L."/>
            <person name="Li L."/>
            <person name="Wang T."/>
            <person name="Zhang X."/>
            <person name="Liang L."/>
        </authorList>
    </citation>
    <scope>NUCLEOTIDE SEQUENCE [LARGE SCALE GENOMIC DNA]</scope>
    <source>
        <strain evidence="6 7">6GN30</strain>
    </source>
</reference>
<feature type="DNA-binding region" description="H-T-H motif" evidence="4">
    <location>
        <begin position="29"/>
        <end position="48"/>
    </location>
</feature>
<evidence type="ECO:0000256" key="1">
    <source>
        <dbReference type="ARBA" id="ARBA00023015"/>
    </source>
</evidence>
<dbReference type="SUPFAM" id="SSF48498">
    <property type="entry name" value="Tetracyclin repressor-like, C-terminal domain"/>
    <property type="match status" value="1"/>
</dbReference>
<accession>A0A2P7S558</accession>
<protein>
    <submittedName>
        <fullName evidence="6">TetR/AcrR family transcriptional regulator</fullName>
    </submittedName>
</protein>
<dbReference type="InterPro" id="IPR001647">
    <property type="entry name" value="HTH_TetR"/>
</dbReference>